<evidence type="ECO:0000256" key="1">
    <source>
        <dbReference type="ARBA" id="ARBA00000552"/>
    </source>
</evidence>
<proteinExistence type="inferred from homology"/>
<dbReference type="NCBIfam" id="NF002091">
    <property type="entry name" value="PRK00924.1"/>
    <property type="match status" value="1"/>
</dbReference>
<dbReference type="PANTHER" id="PTHR38461">
    <property type="entry name" value="4-DEOXY-L-THREO-5-HEXOSULOSE-URONATE KETOL-ISOMERASE"/>
    <property type="match status" value="1"/>
</dbReference>
<comment type="pathway">
    <text evidence="6">Glycan metabolism; pectin degradation; 2-dehydro-3-deoxy-D-gluconate from pectin: step 4/5.</text>
</comment>
<dbReference type="GO" id="GO:0045490">
    <property type="term" value="P:pectin catabolic process"/>
    <property type="evidence" value="ECO:0007669"/>
    <property type="project" value="UniProtKB-UniRule"/>
</dbReference>
<dbReference type="CDD" id="cd20294">
    <property type="entry name" value="cupin_KduI_N"/>
    <property type="match status" value="1"/>
</dbReference>
<evidence type="ECO:0000256" key="4">
    <source>
        <dbReference type="ARBA" id="ARBA00022833"/>
    </source>
</evidence>
<dbReference type="PIRSF" id="PIRSF006625">
    <property type="entry name" value="KduI"/>
    <property type="match status" value="1"/>
</dbReference>
<accession>A0A1Q5PMT1</accession>
<sequence length="279" mass="31252">MQKLTYRHAHGPADIAHWDTQQLRDEFLIEPVFTPGDINITYSFHDRMLVAGVTPTTEALEVVLDKDLGTDFFLQERELGVINIGGPGSIDIDGRVEKMATQDGFYISRGTRHVTYSSDDPSNPAKFYLASAPAHTEYPTTRISIDDIKPLEMGDGMSLNERKIYQYVHPNVCQSAQLQMGLTKLAPGSAWNTMPAHTHARRMEVYLYFDVPEDARVFHLMGEPEATKHLAVGNEQAVISPSWSIHSGVGTSNYTFIWSMCGENKAYTDMDIVQPNEIL</sequence>
<dbReference type="GO" id="GO:0008270">
    <property type="term" value="F:zinc ion binding"/>
    <property type="evidence" value="ECO:0007669"/>
    <property type="project" value="UniProtKB-UniRule"/>
</dbReference>
<dbReference type="HAMAP" id="MF_00687">
    <property type="entry name" value="KduI"/>
    <property type="match status" value="1"/>
</dbReference>
<dbReference type="GO" id="GO:0042840">
    <property type="term" value="P:D-glucuronate catabolic process"/>
    <property type="evidence" value="ECO:0007669"/>
    <property type="project" value="TreeGrafter"/>
</dbReference>
<feature type="binding site" evidence="6">
    <location>
        <position position="199"/>
    </location>
    <ligand>
        <name>Zn(2+)</name>
        <dbReference type="ChEBI" id="CHEBI:29105"/>
    </ligand>
</feature>
<feature type="binding site" evidence="6">
    <location>
        <position position="197"/>
    </location>
    <ligand>
        <name>Zn(2+)</name>
        <dbReference type="ChEBI" id="CHEBI:29105"/>
    </ligand>
</feature>
<dbReference type="RefSeq" id="WP_073708851.1">
    <property type="nucleotide sequence ID" value="NZ_MQSU01000002.1"/>
</dbReference>
<dbReference type="Proteomes" id="UP000186785">
    <property type="component" value="Unassembled WGS sequence"/>
</dbReference>
<gene>
    <name evidence="6" type="primary">kduI</name>
    <name evidence="7" type="ORF">BSR29_03140</name>
</gene>
<dbReference type="PANTHER" id="PTHR38461:SF1">
    <property type="entry name" value="4-DEOXY-L-THREO-5-HEXOSULOSE-URONATE KETOL-ISOMERASE"/>
    <property type="match status" value="1"/>
</dbReference>
<evidence type="ECO:0000256" key="2">
    <source>
        <dbReference type="ARBA" id="ARBA00008086"/>
    </source>
</evidence>
<comment type="catalytic activity">
    <reaction evidence="1 6">
        <text>5-dehydro-4-deoxy-D-glucuronate = 3-deoxy-D-glycero-2,5-hexodiulosonate</text>
        <dbReference type="Rhea" id="RHEA:23896"/>
        <dbReference type="ChEBI" id="CHEBI:17117"/>
        <dbReference type="ChEBI" id="CHEBI:29071"/>
        <dbReference type="EC" id="5.3.1.17"/>
    </reaction>
</comment>
<keyword evidence="3 6" id="KW-0479">Metal-binding</keyword>
<dbReference type="InterPro" id="IPR014710">
    <property type="entry name" value="RmlC-like_jellyroll"/>
</dbReference>
<evidence type="ECO:0000256" key="6">
    <source>
        <dbReference type="HAMAP-Rule" id="MF_00687"/>
    </source>
</evidence>
<comment type="caution">
    <text evidence="7">The sequence shown here is derived from an EMBL/GenBank/DDBJ whole genome shotgun (WGS) entry which is preliminary data.</text>
</comment>
<dbReference type="GO" id="GO:0008697">
    <property type="term" value="F:4-deoxy-L-threo-5-hexosulose-uronate ketol-isomerase activity"/>
    <property type="evidence" value="ECO:0007669"/>
    <property type="project" value="UniProtKB-UniRule"/>
</dbReference>
<dbReference type="UniPathway" id="UPA00545">
    <property type="reaction ID" value="UER00826"/>
</dbReference>
<feature type="binding site" evidence="6">
    <location>
        <position position="204"/>
    </location>
    <ligand>
        <name>Zn(2+)</name>
        <dbReference type="ChEBI" id="CHEBI:29105"/>
    </ligand>
</feature>
<dbReference type="EMBL" id="MQSV01000002">
    <property type="protein sequence ID" value="OKL48864.1"/>
    <property type="molecule type" value="Genomic_DNA"/>
</dbReference>
<name>A0A1Q5PMT1_9ACTO</name>
<dbReference type="AlphaFoldDB" id="A0A1Q5PMT1"/>
<dbReference type="InterPro" id="IPR007045">
    <property type="entry name" value="KduI"/>
</dbReference>
<dbReference type="OrthoDB" id="9770644at2"/>
<evidence type="ECO:0000256" key="5">
    <source>
        <dbReference type="ARBA" id="ARBA00023235"/>
    </source>
</evidence>
<comment type="function">
    <text evidence="6">Catalyzes the isomerization of 5-dehydro-4-deoxy-D-glucuronate to 3-deoxy-D-glycero-2,5-hexodiulosonate.</text>
</comment>
<dbReference type="Gene3D" id="2.60.120.10">
    <property type="entry name" value="Jelly Rolls"/>
    <property type="match status" value="1"/>
</dbReference>
<dbReference type="EC" id="5.3.1.17" evidence="6"/>
<keyword evidence="8" id="KW-1185">Reference proteome</keyword>
<keyword evidence="5 6" id="KW-0413">Isomerase</keyword>
<comment type="similarity">
    <text evidence="2 6">Belongs to the KduI family.</text>
</comment>
<dbReference type="CDD" id="cd20491">
    <property type="entry name" value="cupin_KduI_C"/>
    <property type="match status" value="1"/>
</dbReference>
<dbReference type="InterPro" id="IPR021120">
    <property type="entry name" value="KduI/IolB_isomerase"/>
</dbReference>
<protein>
    <recommendedName>
        <fullName evidence="6">4-deoxy-L-threo-5-hexosulose-uronate ketol-isomerase</fullName>
        <ecNumber evidence="6">5.3.1.17</ecNumber>
    </recommendedName>
    <alternativeName>
        <fullName evidence="6">5-keto-4-deoxyuronate isomerase</fullName>
    </alternativeName>
    <alternativeName>
        <fullName evidence="6">DKI isomerase</fullName>
    </alternativeName>
</protein>
<dbReference type="Gene3D" id="2.60.120.520">
    <property type="entry name" value="pectin degrading enzyme 5-keto 4- deoxyuronate isomerase, domain 1"/>
    <property type="match status" value="1"/>
</dbReference>
<evidence type="ECO:0000313" key="8">
    <source>
        <dbReference type="Proteomes" id="UP000186785"/>
    </source>
</evidence>
<dbReference type="SUPFAM" id="SSF51182">
    <property type="entry name" value="RmlC-like cupins"/>
    <property type="match status" value="1"/>
</dbReference>
<evidence type="ECO:0000313" key="7">
    <source>
        <dbReference type="EMBL" id="OKL48864.1"/>
    </source>
</evidence>
<dbReference type="GO" id="GO:0019698">
    <property type="term" value="P:D-galacturonate catabolic process"/>
    <property type="evidence" value="ECO:0007669"/>
    <property type="project" value="TreeGrafter"/>
</dbReference>
<organism evidence="7 8">
    <name type="scientific">Boudabousia liubingyangii</name>
    <dbReference type="NCBI Taxonomy" id="1921764"/>
    <lineage>
        <taxon>Bacteria</taxon>
        <taxon>Bacillati</taxon>
        <taxon>Actinomycetota</taxon>
        <taxon>Actinomycetes</taxon>
        <taxon>Actinomycetales</taxon>
        <taxon>Actinomycetaceae</taxon>
        <taxon>Boudabousia</taxon>
    </lineage>
</organism>
<comment type="cofactor">
    <cofactor evidence="6">
        <name>Zn(2+)</name>
        <dbReference type="ChEBI" id="CHEBI:29105"/>
    </cofactor>
    <text evidence="6">Binds 1 zinc ion per subunit.</text>
</comment>
<feature type="binding site" evidence="6">
    <location>
        <position position="246"/>
    </location>
    <ligand>
        <name>Zn(2+)</name>
        <dbReference type="ChEBI" id="CHEBI:29105"/>
    </ligand>
</feature>
<reference evidence="7 8" key="1">
    <citation type="submission" date="2016-11" db="EMBL/GenBank/DDBJ databases">
        <title>Actinomyces gypaetusis sp. nov. isolated from the vulture Gypaetus barbatus in Qinghai Tibet Plateau China.</title>
        <authorList>
            <person name="Meng X."/>
        </authorList>
    </citation>
    <scope>NUCLEOTIDE SEQUENCE [LARGE SCALE GENOMIC DNA]</scope>
    <source>
        <strain evidence="7 8">VUL4_2</strain>
    </source>
</reference>
<dbReference type="Pfam" id="PF04962">
    <property type="entry name" value="KduI"/>
    <property type="match status" value="1"/>
</dbReference>
<dbReference type="InterPro" id="IPR027449">
    <property type="entry name" value="KduI_N"/>
</dbReference>
<evidence type="ECO:0000256" key="3">
    <source>
        <dbReference type="ARBA" id="ARBA00022723"/>
    </source>
</evidence>
<dbReference type="InterPro" id="IPR011051">
    <property type="entry name" value="RmlC_Cupin_sf"/>
</dbReference>
<dbReference type="STRING" id="1921764.BSR28_02715"/>
<keyword evidence="4 6" id="KW-0862">Zinc</keyword>